<name>A0A084CMG5_9GAMM</name>
<dbReference type="STRING" id="1179155.CF67_06017"/>
<organism evidence="1 2">
    <name type="scientific">Candidatus Photodesmus blepharonis</name>
    <dbReference type="NCBI Taxonomy" id="1179155"/>
    <lineage>
        <taxon>Bacteria</taxon>
        <taxon>Pseudomonadati</taxon>
        <taxon>Pseudomonadota</taxon>
        <taxon>Gammaproteobacteria</taxon>
        <taxon>Vibrionales</taxon>
        <taxon>Vibrionaceae</taxon>
        <taxon>Candidatus Photodesmus</taxon>
    </lineage>
</organism>
<comment type="caution">
    <text evidence="1">The sequence shown here is derived from an EMBL/GenBank/DDBJ whole genome shotgun (WGS) entry which is preliminary data.</text>
</comment>
<keyword evidence="2" id="KW-1185">Reference proteome</keyword>
<sequence>MILSLFGIPVWYCLSGWEACLLKSRLYPLIKKFNADSLSRDIIVAWNHDLRTAVDAMTINETLCFRDACPFVLSGNLLPETASCRQPI</sequence>
<dbReference type="AlphaFoldDB" id="A0A084CMG5"/>
<proteinExistence type="predicted"/>
<dbReference type="Proteomes" id="UP000053784">
    <property type="component" value="Unassembled WGS sequence"/>
</dbReference>
<reference evidence="1 2" key="1">
    <citation type="submission" date="2014-03" db="EMBL/GenBank/DDBJ databases">
        <title>Selection and divergence in the genomes of co-occurring obligate luminous symbionts with specific hosts.</title>
        <authorList>
            <person name="Hendry T.A."/>
            <person name="de Wet J.R."/>
            <person name="Dunlap P.V."/>
        </authorList>
    </citation>
    <scope>NUCLEOTIDE SEQUENCE [LARGE SCALE GENOMIC DNA]</scope>
    <source>
        <strain evidence="1 2">Ppalp.1</strain>
    </source>
</reference>
<evidence type="ECO:0000313" key="1">
    <source>
        <dbReference type="EMBL" id="KEY90994.1"/>
    </source>
</evidence>
<accession>A0A084CMG5</accession>
<dbReference type="EMBL" id="JGVK01000029">
    <property type="protein sequence ID" value="KEY90994.1"/>
    <property type="molecule type" value="Genomic_DNA"/>
</dbReference>
<evidence type="ECO:0000313" key="2">
    <source>
        <dbReference type="Proteomes" id="UP000053784"/>
    </source>
</evidence>
<protein>
    <submittedName>
        <fullName evidence="1">Chemotaxis protein</fullName>
    </submittedName>
</protein>
<gene>
    <name evidence="1" type="primary">cheR1</name>
    <name evidence="1" type="ORF">CF67_06017</name>
</gene>
<dbReference type="eggNOG" id="COG1352">
    <property type="taxonomic scope" value="Bacteria"/>
</dbReference>